<reference evidence="1" key="1">
    <citation type="submission" date="2020-02" db="EMBL/GenBank/DDBJ databases">
        <authorList>
            <person name="Meier V. D."/>
        </authorList>
    </citation>
    <scope>NUCLEOTIDE SEQUENCE</scope>
    <source>
        <strain evidence="1">AVDCRST_MAG93</strain>
    </source>
</reference>
<name>A0A6J4IF36_9CHLR</name>
<evidence type="ECO:0000313" key="1">
    <source>
        <dbReference type="EMBL" id="CAA9250881.1"/>
    </source>
</evidence>
<sequence length="60" mass="6634">CRDGVYDGVSVSIRLQEVVSWPRRCKSGLQPVPSRLSLRLSCCFSKCPWLGKINPPSSAL</sequence>
<organism evidence="1">
    <name type="scientific">uncultured Chloroflexia bacterium</name>
    <dbReference type="NCBI Taxonomy" id="1672391"/>
    <lineage>
        <taxon>Bacteria</taxon>
        <taxon>Bacillati</taxon>
        <taxon>Chloroflexota</taxon>
        <taxon>Chloroflexia</taxon>
        <taxon>environmental samples</taxon>
    </lineage>
</organism>
<feature type="non-terminal residue" evidence="1">
    <location>
        <position position="1"/>
    </location>
</feature>
<protein>
    <submittedName>
        <fullName evidence="1">Uncharacterized protein</fullName>
    </submittedName>
</protein>
<gene>
    <name evidence="1" type="ORF">AVDCRST_MAG93-1754</name>
</gene>
<feature type="non-terminal residue" evidence="1">
    <location>
        <position position="60"/>
    </location>
</feature>
<dbReference type="EMBL" id="CADCTR010000593">
    <property type="protein sequence ID" value="CAA9250881.1"/>
    <property type="molecule type" value="Genomic_DNA"/>
</dbReference>
<proteinExistence type="predicted"/>
<dbReference type="AlphaFoldDB" id="A0A6J4IF36"/>
<accession>A0A6J4IF36</accession>